<feature type="signal peptide" evidence="1">
    <location>
        <begin position="1"/>
        <end position="19"/>
    </location>
</feature>
<dbReference type="InterPro" id="IPR036866">
    <property type="entry name" value="RibonucZ/Hydroxyglut_hydro"/>
</dbReference>
<dbReference type="SUPFAM" id="SSF56281">
    <property type="entry name" value="Metallo-hydrolase/oxidoreductase"/>
    <property type="match status" value="1"/>
</dbReference>
<feature type="domain" description="Metallo-beta-lactamase" evidence="2">
    <location>
        <begin position="68"/>
        <end position="284"/>
    </location>
</feature>
<dbReference type="Gene3D" id="1.25.40.880">
    <property type="entry name" value="Alkyl sulfatase, dimerisation domain"/>
    <property type="match status" value="1"/>
</dbReference>
<dbReference type="InterPro" id="IPR044097">
    <property type="entry name" value="Bds1/SdsA1_MBL-fold"/>
</dbReference>
<dbReference type="AlphaFoldDB" id="A0A8S2P4D0"/>
<dbReference type="EMBL" id="CAJOBA010037033">
    <property type="protein sequence ID" value="CAF4034521.1"/>
    <property type="molecule type" value="Genomic_DNA"/>
</dbReference>
<dbReference type="EMBL" id="CAJNOK010015493">
    <property type="protein sequence ID" value="CAF1226533.1"/>
    <property type="molecule type" value="Genomic_DNA"/>
</dbReference>
<dbReference type="CDD" id="cd07710">
    <property type="entry name" value="arylsulfatase_Sdsa1-like_MBL-fold"/>
    <property type="match status" value="1"/>
</dbReference>
<organism evidence="4 5">
    <name type="scientific">Didymodactylos carnosus</name>
    <dbReference type="NCBI Taxonomy" id="1234261"/>
    <lineage>
        <taxon>Eukaryota</taxon>
        <taxon>Metazoa</taxon>
        <taxon>Spiralia</taxon>
        <taxon>Gnathifera</taxon>
        <taxon>Rotifera</taxon>
        <taxon>Eurotatoria</taxon>
        <taxon>Bdelloidea</taxon>
        <taxon>Philodinida</taxon>
        <taxon>Philodinidae</taxon>
        <taxon>Didymodactylos</taxon>
    </lineage>
</organism>
<name>A0A8S2P4D0_9BILA</name>
<dbReference type="Gene3D" id="3.30.1050.10">
    <property type="entry name" value="SCP2 sterol-binding domain"/>
    <property type="match status" value="1"/>
</dbReference>
<sequence length="597" mass="67370">MFGVSFVIILVTCFTRIYAGECESRNSIKGKNDFVIGAPEALVNHTQEFKKQILTVLPGIHCAIGYGLANSILIEGHDGNIIIDTLESREGAIELHKDFQAISSKPVIGIIYTHNHADHVFGAGILAGDNLKNVKVYSHVTTRKILDTTLSVVQSITFQRAARQFGTYLTTANGHINDGIGLYLNHNENNTRALLYPTDTFNTDSWNLTIAERDFVLYHAPGETDDQIIIHMPKEKVLFAADNIYKSFPNIYAIRGTTTRDAIQWASSLDLMRNLRPEYLIPSHTKPISGENYINEVITSYRDGIQFVHDQTVRFMNKGLTPDEIIGNKLIQLPKYLQDHPYLQQFYGTVDWSIRAIFDRYLGWFSGKTSDLNPDAPIIRAQNLIRLGGGSKKVFEAAEAAYLEQKYQWCLELVEALYLYPEDLNMLEIIQLQVLSLQNLASLQTSANGRNWYLTKALEIQGLIDVRPAPKQSAQSILGSPLNNSFMLLPVNLDYKKANEVNQLVLFHFNDTNEKFSIHVRNAIADVQYKWPQNFQSNNADDMIVEVNKGETWKQVLTRIKSLNLAYSTGEIIIRNGNGQISLAGEVQLTKFLDMFS</sequence>
<gene>
    <name evidence="3" type="ORF">OVA965_LOCUS25174</name>
    <name evidence="4" type="ORF">TMI583_LOCUS25897</name>
</gene>
<evidence type="ECO:0000313" key="5">
    <source>
        <dbReference type="Proteomes" id="UP000682733"/>
    </source>
</evidence>
<reference evidence="4" key="1">
    <citation type="submission" date="2021-02" db="EMBL/GenBank/DDBJ databases">
        <authorList>
            <person name="Nowell W R."/>
        </authorList>
    </citation>
    <scope>NUCLEOTIDE SEQUENCE</scope>
</reference>
<keyword evidence="1" id="KW-0732">Signal</keyword>
<dbReference type="GO" id="GO:0018741">
    <property type="term" value="F:linear primary-alkylsulfatase activity"/>
    <property type="evidence" value="ECO:0007669"/>
    <property type="project" value="InterPro"/>
</dbReference>
<dbReference type="Proteomes" id="UP000682733">
    <property type="component" value="Unassembled WGS sequence"/>
</dbReference>
<dbReference type="Pfam" id="PF14863">
    <property type="entry name" value="Alkyl_sulf_dimr"/>
    <property type="match status" value="1"/>
</dbReference>
<evidence type="ECO:0000313" key="3">
    <source>
        <dbReference type="EMBL" id="CAF1226533.1"/>
    </source>
</evidence>
<dbReference type="PANTHER" id="PTHR43223">
    <property type="entry name" value="ALKYL/ARYL-SULFATASE"/>
    <property type="match status" value="1"/>
</dbReference>
<evidence type="ECO:0000259" key="2">
    <source>
        <dbReference type="SMART" id="SM00849"/>
    </source>
</evidence>
<comment type="caution">
    <text evidence="4">The sequence shown here is derived from an EMBL/GenBank/DDBJ whole genome shotgun (WGS) entry which is preliminary data.</text>
</comment>
<dbReference type="InterPro" id="IPR036527">
    <property type="entry name" value="SCP2_sterol-bd_dom_sf"/>
</dbReference>
<dbReference type="Pfam" id="PF00753">
    <property type="entry name" value="Lactamase_B"/>
    <property type="match status" value="1"/>
</dbReference>
<protein>
    <recommendedName>
        <fullName evidence="2">Metallo-beta-lactamase domain-containing protein</fullName>
    </recommendedName>
</protein>
<accession>A0A8S2P4D0</accession>
<dbReference type="InterPro" id="IPR001279">
    <property type="entry name" value="Metallo-B-lactamas"/>
</dbReference>
<dbReference type="GO" id="GO:0046983">
    <property type="term" value="F:protein dimerization activity"/>
    <property type="evidence" value="ECO:0007669"/>
    <property type="project" value="InterPro"/>
</dbReference>
<dbReference type="PANTHER" id="PTHR43223:SF2">
    <property type="entry name" value="METALLO-BETA-LACTAMASE DOMAIN-CONTAINING PROTEIN"/>
    <property type="match status" value="1"/>
</dbReference>
<dbReference type="InterPro" id="IPR038536">
    <property type="entry name" value="Alkyl/aryl-sulf_dimr_sf"/>
</dbReference>
<dbReference type="InterPro" id="IPR029228">
    <property type="entry name" value="Alkyl_sulf_dimr"/>
</dbReference>
<dbReference type="InterPro" id="IPR052195">
    <property type="entry name" value="Bact_Alkyl/Aryl-Sulfatase"/>
</dbReference>
<dbReference type="Gene3D" id="3.60.15.30">
    <property type="entry name" value="Metallo-beta-lactamase domain"/>
    <property type="match status" value="1"/>
</dbReference>
<dbReference type="GO" id="GO:0018909">
    <property type="term" value="P:dodecyl sulfate metabolic process"/>
    <property type="evidence" value="ECO:0007669"/>
    <property type="project" value="InterPro"/>
</dbReference>
<evidence type="ECO:0000313" key="4">
    <source>
        <dbReference type="EMBL" id="CAF4034521.1"/>
    </source>
</evidence>
<proteinExistence type="predicted"/>
<evidence type="ECO:0000256" key="1">
    <source>
        <dbReference type="SAM" id="SignalP"/>
    </source>
</evidence>
<dbReference type="Proteomes" id="UP000677228">
    <property type="component" value="Unassembled WGS sequence"/>
</dbReference>
<feature type="chain" id="PRO_5035647066" description="Metallo-beta-lactamase domain-containing protein" evidence="1">
    <location>
        <begin position="20"/>
        <end position="597"/>
    </location>
</feature>
<dbReference type="SMART" id="SM00849">
    <property type="entry name" value="Lactamase_B"/>
    <property type="match status" value="1"/>
</dbReference>